<dbReference type="AlphaFoldDB" id="A0A2K3K2R7"/>
<organism evidence="1 2">
    <name type="scientific">Trifolium pratense</name>
    <name type="common">Red clover</name>
    <dbReference type="NCBI Taxonomy" id="57577"/>
    <lineage>
        <taxon>Eukaryota</taxon>
        <taxon>Viridiplantae</taxon>
        <taxon>Streptophyta</taxon>
        <taxon>Embryophyta</taxon>
        <taxon>Tracheophyta</taxon>
        <taxon>Spermatophyta</taxon>
        <taxon>Magnoliopsida</taxon>
        <taxon>eudicotyledons</taxon>
        <taxon>Gunneridae</taxon>
        <taxon>Pentapetalae</taxon>
        <taxon>rosids</taxon>
        <taxon>fabids</taxon>
        <taxon>Fabales</taxon>
        <taxon>Fabaceae</taxon>
        <taxon>Papilionoideae</taxon>
        <taxon>50 kb inversion clade</taxon>
        <taxon>NPAAA clade</taxon>
        <taxon>Hologalegina</taxon>
        <taxon>IRL clade</taxon>
        <taxon>Trifolieae</taxon>
        <taxon>Trifolium</taxon>
    </lineage>
</organism>
<sequence>MHSDIVIPVYPRSRDPIQHREKPITVTNDFSPIGYGKSFAIQSLRYEFCIELDNCVAKEVVFDKLESFFESCNLRRSHVV</sequence>
<name>A0A2K3K2R7_TRIPR</name>
<reference evidence="1 2" key="1">
    <citation type="journal article" date="2014" name="Am. J. Bot.">
        <title>Genome assembly and annotation for red clover (Trifolium pratense; Fabaceae).</title>
        <authorList>
            <person name="Istvanek J."/>
            <person name="Jaros M."/>
            <person name="Krenek A."/>
            <person name="Repkova J."/>
        </authorList>
    </citation>
    <scope>NUCLEOTIDE SEQUENCE [LARGE SCALE GENOMIC DNA]</scope>
    <source>
        <strain evidence="2">cv. Tatra</strain>
        <tissue evidence="1">Young leaves</tissue>
    </source>
</reference>
<protein>
    <submittedName>
        <fullName evidence="1">Uncharacterized protein</fullName>
    </submittedName>
</protein>
<gene>
    <name evidence="1" type="ORF">L195_g060253</name>
</gene>
<accession>A0A2K3K2R7</accession>
<dbReference type="Proteomes" id="UP000236291">
    <property type="component" value="Unassembled WGS sequence"/>
</dbReference>
<reference evidence="1 2" key="2">
    <citation type="journal article" date="2017" name="Front. Plant Sci.">
        <title>Gene Classification and Mining of Molecular Markers Useful in Red Clover (Trifolium pratense) Breeding.</title>
        <authorList>
            <person name="Istvanek J."/>
            <person name="Dluhosova J."/>
            <person name="Dluhos P."/>
            <person name="Patkova L."/>
            <person name="Nedelnik J."/>
            <person name="Repkova J."/>
        </authorList>
    </citation>
    <scope>NUCLEOTIDE SEQUENCE [LARGE SCALE GENOMIC DNA]</scope>
    <source>
        <strain evidence="2">cv. Tatra</strain>
        <tissue evidence="1">Young leaves</tissue>
    </source>
</reference>
<evidence type="ECO:0000313" key="1">
    <source>
        <dbReference type="EMBL" id="PNX60581.1"/>
    </source>
</evidence>
<evidence type="ECO:0000313" key="2">
    <source>
        <dbReference type="Proteomes" id="UP000236291"/>
    </source>
</evidence>
<comment type="caution">
    <text evidence="1">The sequence shown here is derived from an EMBL/GenBank/DDBJ whole genome shotgun (WGS) entry which is preliminary data.</text>
</comment>
<proteinExistence type="predicted"/>
<dbReference type="EMBL" id="ASHM01137391">
    <property type="protein sequence ID" value="PNX60581.1"/>
    <property type="molecule type" value="Genomic_DNA"/>
</dbReference>